<comment type="caution">
    <text evidence="2">The sequence shown here is derived from an EMBL/GenBank/DDBJ whole genome shotgun (WGS) entry which is preliminary data.</text>
</comment>
<proteinExistence type="predicted"/>
<name>A0A9Q1J5Y1_SYNKA</name>
<keyword evidence="3" id="KW-1185">Reference proteome</keyword>
<feature type="region of interest" description="Disordered" evidence="1">
    <location>
        <begin position="98"/>
        <end position="161"/>
    </location>
</feature>
<dbReference type="EMBL" id="JAINUF010000003">
    <property type="protein sequence ID" value="KAJ8368463.1"/>
    <property type="molecule type" value="Genomic_DNA"/>
</dbReference>
<evidence type="ECO:0000313" key="2">
    <source>
        <dbReference type="EMBL" id="KAJ8368463.1"/>
    </source>
</evidence>
<gene>
    <name evidence="2" type="ORF">SKAU_G00084910</name>
</gene>
<organism evidence="2 3">
    <name type="scientific">Synaphobranchus kaupii</name>
    <name type="common">Kaup's arrowtooth eel</name>
    <dbReference type="NCBI Taxonomy" id="118154"/>
    <lineage>
        <taxon>Eukaryota</taxon>
        <taxon>Metazoa</taxon>
        <taxon>Chordata</taxon>
        <taxon>Craniata</taxon>
        <taxon>Vertebrata</taxon>
        <taxon>Euteleostomi</taxon>
        <taxon>Actinopterygii</taxon>
        <taxon>Neopterygii</taxon>
        <taxon>Teleostei</taxon>
        <taxon>Anguilliformes</taxon>
        <taxon>Synaphobranchidae</taxon>
        <taxon>Synaphobranchus</taxon>
    </lineage>
</organism>
<dbReference type="Proteomes" id="UP001152622">
    <property type="component" value="Chromosome 3"/>
</dbReference>
<evidence type="ECO:0000313" key="3">
    <source>
        <dbReference type="Proteomes" id="UP001152622"/>
    </source>
</evidence>
<accession>A0A9Q1J5Y1</accession>
<evidence type="ECO:0000256" key="1">
    <source>
        <dbReference type="SAM" id="MobiDB-lite"/>
    </source>
</evidence>
<dbReference type="AlphaFoldDB" id="A0A9Q1J5Y1"/>
<sequence>MWGTVSPCGEGLKPQPPITQAAGDARCLSVSAVGPGETGSGASPFRVLFSSVHLTTTFGSLSKPWLEAAPLRSYLHSQKHIFYTSHNTTTKQTFLSCLSGLSGAAPPPPRAHGAPLNGPSDGGGGAKGVTERRRVRGGGPRRGNSDERDPAPSTAMPLARA</sequence>
<reference evidence="2" key="1">
    <citation type="journal article" date="2023" name="Science">
        <title>Genome structures resolve the early diversification of teleost fishes.</title>
        <authorList>
            <person name="Parey E."/>
            <person name="Louis A."/>
            <person name="Montfort J."/>
            <person name="Bouchez O."/>
            <person name="Roques C."/>
            <person name="Iampietro C."/>
            <person name="Lluch J."/>
            <person name="Castinel A."/>
            <person name="Donnadieu C."/>
            <person name="Desvignes T."/>
            <person name="Floi Bucao C."/>
            <person name="Jouanno E."/>
            <person name="Wen M."/>
            <person name="Mejri S."/>
            <person name="Dirks R."/>
            <person name="Jansen H."/>
            <person name="Henkel C."/>
            <person name="Chen W.J."/>
            <person name="Zahm M."/>
            <person name="Cabau C."/>
            <person name="Klopp C."/>
            <person name="Thompson A.W."/>
            <person name="Robinson-Rechavi M."/>
            <person name="Braasch I."/>
            <person name="Lecointre G."/>
            <person name="Bobe J."/>
            <person name="Postlethwait J.H."/>
            <person name="Berthelot C."/>
            <person name="Roest Crollius H."/>
            <person name="Guiguen Y."/>
        </authorList>
    </citation>
    <scope>NUCLEOTIDE SEQUENCE</scope>
    <source>
        <strain evidence="2">WJC10195</strain>
    </source>
</reference>
<protein>
    <submittedName>
        <fullName evidence="2">Uncharacterized protein</fullName>
    </submittedName>
</protein>